<evidence type="ECO:0000313" key="3">
    <source>
        <dbReference type="EMBL" id="VVV50758.1"/>
    </source>
</evidence>
<dbReference type="Gramene" id="NC1G0180260.1">
    <property type="protein sequence ID" value="NC1G0180260.1:cds"/>
    <property type="gene ID" value="NC1G0180260"/>
</dbReference>
<sequence>MERLRQIGEVLGSLKALMVFKEEIKINRNQCTVLVEIYNLGFDVIADEMAQNLKFEERLTKWKVLDQPLRELHRTVKEGEAYIRQCLEPKEWLVKAICLAQNNDCVEFHIHNFFMCFCIAMEALEVASEVAGCDQCEIQKKRILISKKYEKEWLDRKLFHWKFGKQYLVTNDTLKKIEAAWNSDRRMLLDAIDEKRKLAGAGMKQEGRILDILLNNYEGLEPSKGKMFPSSILVGSKDYQVRRRLGNGSQYKEVQWMGESLVVRHFFGEVESLIPEISQLSALMHPNIMNFLCAFTDEEKKECLLVMELMNKDLGSHIKEVCSPRRRVPFSLPVAVDIMLQIARGMQYLHSQKIYHGDLNPSNILVKMRGSSLEGYVHVKVSGFGLPTVKKFGPRSPTTQASPDSFIWYAPEVLAEQDQGSTTNARYTEKADVYSFAMISFELLTGKVPFEEGHLQGGKMSRNIRAGERPLFPFPSPKYLTSLTKKCWQAEPSQRPSFSSICKTLRFISRFLALNPDHSQPEPIAPAIDYCELETVLSKNVAGWAHSETTRVADVPFQMFAYRAAEKERITINLKDKNSESGSEASVCEDDSTPTPEDPFSTPVALSNSPSSSDNIRKPSTKKSGDAKASKTSGNPPLLNGWNTVVICILLASSKFLSALGCCRNYIFL</sequence>
<feature type="domain" description="Protein kinase" evidence="2">
    <location>
        <begin position="239"/>
        <end position="508"/>
    </location>
</feature>
<accession>A0A5K0WCE6</accession>
<name>A0A5K0WCE6_9MAGN</name>
<dbReference type="SUPFAM" id="SSF56112">
    <property type="entry name" value="Protein kinase-like (PK-like)"/>
    <property type="match status" value="1"/>
</dbReference>
<dbReference type="Gene3D" id="1.10.510.10">
    <property type="entry name" value="Transferase(Phosphotransferase) domain 1"/>
    <property type="match status" value="1"/>
</dbReference>
<reference evidence="3" key="1">
    <citation type="submission" date="2019-09" db="EMBL/GenBank/DDBJ databases">
        <authorList>
            <person name="Zhang L."/>
        </authorList>
    </citation>
    <scope>NUCLEOTIDE SEQUENCE</scope>
</reference>
<dbReference type="InterPro" id="IPR011009">
    <property type="entry name" value="Kinase-like_dom_sf"/>
</dbReference>
<dbReference type="FunFam" id="1.10.510.10:FF:000778">
    <property type="entry name" value="Kinase family protein"/>
    <property type="match status" value="1"/>
</dbReference>
<dbReference type="GO" id="GO:0005524">
    <property type="term" value="F:ATP binding"/>
    <property type="evidence" value="ECO:0007669"/>
    <property type="project" value="InterPro"/>
</dbReference>
<gene>
    <name evidence="3" type="ORF">NYM_LOCUS2935</name>
</gene>
<dbReference type="InterPro" id="IPR051681">
    <property type="entry name" value="Ser/Thr_Kinases-Pseudokinases"/>
</dbReference>
<proteinExistence type="predicted"/>
<dbReference type="InterPro" id="IPR010632">
    <property type="entry name" value="DUF1221"/>
</dbReference>
<dbReference type="PROSITE" id="PS50011">
    <property type="entry name" value="PROTEIN_KINASE_DOM"/>
    <property type="match status" value="1"/>
</dbReference>
<dbReference type="PANTHER" id="PTHR44329">
    <property type="entry name" value="SERINE/THREONINE-PROTEIN KINASE TNNI3K-RELATED"/>
    <property type="match status" value="1"/>
</dbReference>
<feature type="compositionally biased region" description="Polar residues" evidence="1">
    <location>
        <begin position="604"/>
        <end position="614"/>
    </location>
</feature>
<dbReference type="GO" id="GO:0004674">
    <property type="term" value="F:protein serine/threonine kinase activity"/>
    <property type="evidence" value="ECO:0007669"/>
    <property type="project" value="TreeGrafter"/>
</dbReference>
<dbReference type="PANTHER" id="PTHR44329:SF260">
    <property type="entry name" value="PROTEIN KINASE DOMAIN-CONTAINING PROTEIN"/>
    <property type="match status" value="1"/>
</dbReference>
<dbReference type="EMBL" id="LR721774">
    <property type="protein sequence ID" value="VVV50758.1"/>
    <property type="molecule type" value="Genomic_DNA"/>
</dbReference>
<dbReference type="Pfam" id="PF06760">
    <property type="entry name" value="DUF1221"/>
    <property type="match status" value="1"/>
</dbReference>
<dbReference type="InterPro" id="IPR001245">
    <property type="entry name" value="Ser-Thr/Tyr_kinase_cat_dom"/>
</dbReference>
<protein>
    <recommendedName>
        <fullName evidence="2">Protein kinase domain-containing protein</fullName>
    </recommendedName>
</protein>
<organism evidence="3">
    <name type="scientific">Nymphaea colorata</name>
    <name type="common">pocket water lily</name>
    <dbReference type="NCBI Taxonomy" id="210225"/>
    <lineage>
        <taxon>Eukaryota</taxon>
        <taxon>Viridiplantae</taxon>
        <taxon>Streptophyta</taxon>
        <taxon>Embryophyta</taxon>
        <taxon>Tracheophyta</taxon>
        <taxon>Spermatophyta</taxon>
        <taxon>Magnoliopsida</taxon>
        <taxon>Nymphaeales</taxon>
        <taxon>Nymphaeaceae</taxon>
        <taxon>Nymphaea</taxon>
    </lineage>
</organism>
<feature type="region of interest" description="Disordered" evidence="1">
    <location>
        <begin position="573"/>
        <end position="634"/>
    </location>
</feature>
<evidence type="ECO:0000259" key="2">
    <source>
        <dbReference type="PROSITE" id="PS50011"/>
    </source>
</evidence>
<dbReference type="Pfam" id="PF07714">
    <property type="entry name" value="PK_Tyr_Ser-Thr"/>
    <property type="match status" value="1"/>
</dbReference>
<evidence type="ECO:0000256" key="1">
    <source>
        <dbReference type="SAM" id="MobiDB-lite"/>
    </source>
</evidence>
<dbReference type="InterPro" id="IPR000719">
    <property type="entry name" value="Prot_kinase_dom"/>
</dbReference>
<dbReference type="AlphaFoldDB" id="A0A5K0WCE6"/>